<dbReference type="EMBL" id="MT631002">
    <property type="protein sequence ID" value="QNO44708.1"/>
    <property type="molecule type" value="Genomic_DNA"/>
</dbReference>
<reference evidence="3" key="1">
    <citation type="submission" date="2020-06" db="EMBL/GenBank/DDBJ databases">
        <title>Unique genomic features of the anaerobic methanotrophic archaea.</title>
        <authorList>
            <person name="Chadwick G.L."/>
            <person name="Skennerton C.T."/>
            <person name="Laso-Perez R."/>
            <person name="Leu A.O."/>
            <person name="Speth D.R."/>
            <person name="Yu H."/>
            <person name="Morgan-Lang C."/>
            <person name="Hatzenpichler R."/>
            <person name="Goudeau D."/>
            <person name="Malmstrom R."/>
            <person name="Brazelton W.J."/>
            <person name="Woyke T."/>
            <person name="Hallam S.J."/>
            <person name="Tyson G.W."/>
            <person name="Wegener G."/>
            <person name="Boetius A."/>
            <person name="Orphan V."/>
        </authorList>
    </citation>
    <scope>NUCLEOTIDE SEQUENCE</scope>
</reference>
<accession>A0A7G9Y9M4</accession>
<dbReference type="AlphaFoldDB" id="A0A7G9Y9M4"/>
<dbReference type="EMBL" id="MT630845">
    <property type="protein sequence ID" value="QNO43556.1"/>
    <property type="molecule type" value="Genomic_DNA"/>
</dbReference>
<dbReference type="EMBL" id="MT630847">
    <property type="protein sequence ID" value="QNO43619.1"/>
    <property type="molecule type" value="Genomic_DNA"/>
</dbReference>
<name>A0A7G9Y9M4_9EURY</name>
<proteinExistence type="predicted"/>
<gene>
    <name evidence="1" type="ORF">HMEJMANM_00025</name>
    <name evidence="2" type="ORF">LAPIAFBC_00026</name>
    <name evidence="3" type="ORF">LCOPCFJD_00007</name>
</gene>
<evidence type="ECO:0000313" key="3">
    <source>
        <dbReference type="EMBL" id="QNO44708.1"/>
    </source>
</evidence>
<protein>
    <submittedName>
        <fullName evidence="3">Uncharacterized protein</fullName>
    </submittedName>
</protein>
<evidence type="ECO:0000313" key="2">
    <source>
        <dbReference type="EMBL" id="QNO43619.1"/>
    </source>
</evidence>
<sequence>MTHKCFCATYFGFCDVQQSLCVIHAPQREWADVRSSANASALMAQNYRDIAVAFRDAHTNENVCDHKNIKTSERLQEVTA</sequence>
<organism evidence="3">
    <name type="scientific">Candidatus Methanogaster sp. ANME-2c ERB4</name>
    <dbReference type="NCBI Taxonomy" id="2759911"/>
    <lineage>
        <taxon>Archaea</taxon>
        <taxon>Methanobacteriati</taxon>
        <taxon>Methanobacteriota</taxon>
        <taxon>Stenosarchaea group</taxon>
        <taxon>Methanomicrobia</taxon>
        <taxon>Methanosarcinales</taxon>
        <taxon>ANME-2 cluster</taxon>
        <taxon>Candidatus Methanogasteraceae</taxon>
        <taxon>Candidatus Methanogaster</taxon>
    </lineage>
</organism>
<evidence type="ECO:0000313" key="1">
    <source>
        <dbReference type="EMBL" id="QNO43556.1"/>
    </source>
</evidence>